<organism evidence="4 5">
    <name type="scientific">Lentilactobacillus buchneri DSM 20057</name>
    <dbReference type="NCBI Taxonomy" id="1423728"/>
    <lineage>
        <taxon>Bacteria</taxon>
        <taxon>Bacillati</taxon>
        <taxon>Bacillota</taxon>
        <taxon>Bacilli</taxon>
        <taxon>Lactobacillales</taxon>
        <taxon>Lactobacillaceae</taxon>
        <taxon>Lentilactobacillus</taxon>
    </lineage>
</organism>
<keyword evidence="2" id="KW-0812">Transmembrane</keyword>
<dbReference type="PANTHER" id="PTHR36435">
    <property type="entry name" value="SLR1288 PROTEIN"/>
    <property type="match status" value="1"/>
</dbReference>
<evidence type="ECO:0000256" key="1">
    <source>
        <dbReference type="ARBA" id="ARBA00009067"/>
    </source>
</evidence>
<accession>A0A4R5NRA8</accession>
<feature type="transmembrane region" description="Helical" evidence="2">
    <location>
        <begin position="168"/>
        <end position="187"/>
    </location>
</feature>
<dbReference type="PANTHER" id="PTHR36435:SF1">
    <property type="entry name" value="CAAX AMINO TERMINAL PROTEASE FAMILY PROTEIN"/>
    <property type="match status" value="1"/>
</dbReference>
<keyword evidence="2" id="KW-0472">Membrane</keyword>
<proteinExistence type="inferred from homology"/>
<evidence type="ECO:0000313" key="5">
    <source>
        <dbReference type="Proteomes" id="UP000295181"/>
    </source>
</evidence>
<reference evidence="4 5" key="1">
    <citation type="journal article" date="2019" name="Appl. Microbiol. Biotechnol.">
        <title>Uncovering carbohydrate metabolism through a genotype-phenotype association study of 56 lactic acid bacteria genomes.</title>
        <authorList>
            <person name="Buron-Moles G."/>
            <person name="Chailyan A."/>
            <person name="Dolejs I."/>
            <person name="Forster J."/>
            <person name="Miks M.H."/>
        </authorList>
    </citation>
    <scope>NUCLEOTIDE SEQUENCE [LARGE SCALE GENOMIC DNA]</scope>
    <source>
        <strain evidence="4 5">ATCC 4005</strain>
    </source>
</reference>
<name>A0A4R5NRA8_LENBU</name>
<feature type="transmembrane region" description="Helical" evidence="2">
    <location>
        <begin position="41"/>
        <end position="60"/>
    </location>
</feature>
<dbReference type="InterPro" id="IPR052710">
    <property type="entry name" value="CAAX_protease"/>
</dbReference>
<feature type="transmembrane region" description="Helical" evidence="2">
    <location>
        <begin position="12"/>
        <end position="29"/>
    </location>
</feature>
<gene>
    <name evidence="4" type="ORF">C5L32_000918</name>
</gene>
<dbReference type="GO" id="GO:0004175">
    <property type="term" value="F:endopeptidase activity"/>
    <property type="evidence" value="ECO:0007669"/>
    <property type="project" value="UniProtKB-ARBA"/>
</dbReference>
<evidence type="ECO:0000313" key="4">
    <source>
        <dbReference type="EMBL" id="TDG79512.1"/>
    </source>
</evidence>
<sequence length="256" mass="28088">MENSVTHRYWQVAILEVLVFGLLIAIYSTELALGMGEISQIAVQEILLLVIFFALNYYWVKQPVRLAATVNFGKTLLISVPFILVLLYLLLISLAPHSGHTIVMAAVSGIGAGVFEEYLFRGLILGILLKSFPHFSKAKTIWYAVTISSILFGIAHGSNFMSQSVSSTLVQIFGAISIGFLLSALYLRSGSIIVPMLFHAAWDATIVLVSGSTFANVGSSTFSPLATVGELVLFVLIAMFYFRKSKLNEIDLKHFE</sequence>
<dbReference type="AlphaFoldDB" id="A0A4R5NRA8"/>
<feature type="transmembrane region" description="Helical" evidence="2">
    <location>
        <begin position="101"/>
        <end position="120"/>
    </location>
</feature>
<dbReference type="Proteomes" id="UP000295181">
    <property type="component" value="Unassembled WGS sequence"/>
</dbReference>
<comment type="similarity">
    <text evidence="1">Belongs to the UPF0177 family.</text>
</comment>
<dbReference type="InterPro" id="IPR003675">
    <property type="entry name" value="Rce1/LyrA-like_dom"/>
</dbReference>
<feature type="transmembrane region" description="Helical" evidence="2">
    <location>
        <begin position="141"/>
        <end position="162"/>
    </location>
</feature>
<evidence type="ECO:0000256" key="2">
    <source>
        <dbReference type="SAM" id="Phobius"/>
    </source>
</evidence>
<dbReference type="EMBL" id="PUFP01000026">
    <property type="protein sequence ID" value="TDG79512.1"/>
    <property type="molecule type" value="Genomic_DNA"/>
</dbReference>
<feature type="transmembrane region" description="Helical" evidence="2">
    <location>
        <begin position="221"/>
        <end position="242"/>
    </location>
</feature>
<comment type="caution">
    <text evidence="4">The sequence shown here is derived from an EMBL/GenBank/DDBJ whole genome shotgun (WGS) entry which is preliminary data.</text>
</comment>
<dbReference type="Pfam" id="PF02517">
    <property type="entry name" value="Rce1-like"/>
    <property type="match status" value="1"/>
</dbReference>
<feature type="domain" description="CAAX prenyl protease 2/Lysostaphin resistance protein A-like" evidence="3">
    <location>
        <begin position="100"/>
        <end position="204"/>
    </location>
</feature>
<dbReference type="GO" id="GO:0080120">
    <property type="term" value="P:CAAX-box protein maturation"/>
    <property type="evidence" value="ECO:0007669"/>
    <property type="project" value="UniProtKB-ARBA"/>
</dbReference>
<keyword evidence="2" id="KW-1133">Transmembrane helix</keyword>
<evidence type="ECO:0000259" key="3">
    <source>
        <dbReference type="Pfam" id="PF02517"/>
    </source>
</evidence>
<protein>
    <recommendedName>
        <fullName evidence="3">CAAX prenyl protease 2/Lysostaphin resistance protein A-like domain-containing protein</fullName>
    </recommendedName>
</protein>
<feature type="transmembrane region" description="Helical" evidence="2">
    <location>
        <begin position="194"/>
        <end position="215"/>
    </location>
</feature>
<feature type="transmembrane region" description="Helical" evidence="2">
    <location>
        <begin position="72"/>
        <end position="95"/>
    </location>
</feature>